<keyword evidence="3" id="KW-1185">Reference proteome</keyword>
<dbReference type="Pfam" id="PF01755">
    <property type="entry name" value="Glyco_transf_25"/>
    <property type="match status" value="1"/>
</dbReference>
<feature type="non-terminal residue" evidence="2">
    <location>
        <position position="1"/>
    </location>
</feature>
<proteinExistence type="predicted"/>
<feature type="domain" description="Glycosyl transferase family 25" evidence="1">
    <location>
        <begin position="3"/>
        <end position="182"/>
    </location>
</feature>
<sequence length="260" mass="30385">IDLQFHLFEAVDKHSHYFKKDLGYSSLIQHSYSLQTLYKNAWFKGFDGREMFPEELGCYASHYLLWLKCIENNKPIVILEDDFDLQSNFRQSIVDCLKNPFDFVRLYGDFHEKRPKYSEIGALNGTCLAPLNPKVLETILATHFYFSVLPVLTTLAYYITPKAAKAFVSASHHFSAPVDVFMNQYWVHHIPNFTYIPLSVHPTDEHKTNSTILTATNKHLMGTQAPYKGRKKTGIGARIFEKCRKIYYYHHFLRQYARLQ</sequence>
<dbReference type="RefSeq" id="WP_382262513.1">
    <property type="nucleotide sequence ID" value="NZ_JBHRZO010000018.1"/>
</dbReference>
<protein>
    <submittedName>
        <fullName evidence="2">Glycosyltransferase family 25 protein</fullName>
    </submittedName>
</protein>
<reference evidence="3" key="1">
    <citation type="journal article" date="2019" name="Int. J. Syst. Evol. Microbiol.">
        <title>The Global Catalogue of Microorganisms (GCM) 10K type strain sequencing project: providing services to taxonomists for standard genome sequencing and annotation.</title>
        <authorList>
            <consortium name="The Broad Institute Genomics Platform"/>
            <consortium name="The Broad Institute Genome Sequencing Center for Infectious Disease"/>
            <person name="Wu L."/>
            <person name="Ma J."/>
        </authorList>
    </citation>
    <scope>NUCLEOTIDE SEQUENCE [LARGE SCALE GENOMIC DNA]</scope>
    <source>
        <strain evidence="3">CCUG 53816</strain>
    </source>
</reference>
<comment type="caution">
    <text evidence="2">The sequence shown here is derived from an EMBL/GenBank/DDBJ whole genome shotgun (WGS) entry which is preliminary data.</text>
</comment>
<name>A0ABV7ZJS8_9HELI</name>
<evidence type="ECO:0000313" key="2">
    <source>
        <dbReference type="EMBL" id="MFC3847651.1"/>
    </source>
</evidence>
<evidence type="ECO:0000313" key="3">
    <source>
        <dbReference type="Proteomes" id="UP001595783"/>
    </source>
</evidence>
<dbReference type="EMBL" id="JBHRZO010000018">
    <property type="protein sequence ID" value="MFC3847651.1"/>
    <property type="molecule type" value="Genomic_DNA"/>
</dbReference>
<organism evidence="2 3">
    <name type="scientific">Helicobacter baculiformis</name>
    <dbReference type="NCBI Taxonomy" id="427351"/>
    <lineage>
        <taxon>Bacteria</taxon>
        <taxon>Pseudomonadati</taxon>
        <taxon>Campylobacterota</taxon>
        <taxon>Epsilonproteobacteria</taxon>
        <taxon>Campylobacterales</taxon>
        <taxon>Helicobacteraceae</taxon>
        <taxon>Helicobacter</taxon>
    </lineage>
</organism>
<accession>A0ABV7ZJS8</accession>
<evidence type="ECO:0000259" key="1">
    <source>
        <dbReference type="Pfam" id="PF01755"/>
    </source>
</evidence>
<dbReference type="InterPro" id="IPR002654">
    <property type="entry name" value="Glyco_trans_25"/>
</dbReference>
<dbReference type="Proteomes" id="UP001595783">
    <property type="component" value="Unassembled WGS sequence"/>
</dbReference>
<dbReference type="CDD" id="cd06532">
    <property type="entry name" value="Glyco_transf_25"/>
    <property type="match status" value="1"/>
</dbReference>
<gene>
    <name evidence="2" type="ORF">ACFOPX_03770</name>
</gene>